<gene>
    <name evidence="2" type="ORF">EDC28_103430</name>
</gene>
<keyword evidence="3" id="KW-1185">Reference proteome</keyword>
<protein>
    <submittedName>
        <fullName evidence="2">Uncharacterized protein</fullName>
    </submittedName>
</protein>
<keyword evidence="1" id="KW-1133">Transmembrane helix</keyword>
<proteinExistence type="predicted"/>
<sequence>MYISWFSWGSPVGVGIFIACIGIFFWGLFSGIAMLNKSKEVSKSEN</sequence>
<reference evidence="2 3" key="1">
    <citation type="submission" date="2018-11" db="EMBL/GenBank/DDBJ databases">
        <title>Genomic Encyclopedia of Type Strains, Phase IV (KMG-IV): sequencing the most valuable type-strain genomes for metagenomic binning, comparative biology and taxonomic classification.</title>
        <authorList>
            <person name="Goeker M."/>
        </authorList>
    </citation>
    <scope>NUCLEOTIDE SEQUENCE [LARGE SCALE GENOMIC DNA]</scope>
    <source>
        <strain evidence="2 3">DSM 21945</strain>
    </source>
</reference>
<evidence type="ECO:0000313" key="3">
    <source>
        <dbReference type="Proteomes" id="UP000268033"/>
    </source>
</evidence>
<dbReference type="EMBL" id="RJUL01000003">
    <property type="protein sequence ID" value="ROQ28833.1"/>
    <property type="molecule type" value="Genomic_DNA"/>
</dbReference>
<dbReference type="Proteomes" id="UP000268033">
    <property type="component" value="Unassembled WGS sequence"/>
</dbReference>
<accession>A0A3N1PJP9</accession>
<name>A0A3N1PJP9_9GAMM</name>
<keyword evidence="1" id="KW-0812">Transmembrane</keyword>
<comment type="caution">
    <text evidence="2">The sequence shown here is derived from an EMBL/GenBank/DDBJ whole genome shotgun (WGS) entry which is preliminary data.</text>
</comment>
<keyword evidence="1" id="KW-0472">Membrane</keyword>
<feature type="transmembrane region" description="Helical" evidence="1">
    <location>
        <begin position="12"/>
        <end position="35"/>
    </location>
</feature>
<evidence type="ECO:0000256" key="1">
    <source>
        <dbReference type="SAM" id="Phobius"/>
    </source>
</evidence>
<dbReference type="AlphaFoldDB" id="A0A3N1PJP9"/>
<evidence type="ECO:0000313" key="2">
    <source>
        <dbReference type="EMBL" id="ROQ28833.1"/>
    </source>
</evidence>
<organism evidence="2 3">
    <name type="scientific">Gallaecimonas pentaromativorans</name>
    <dbReference type="NCBI Taxonomy" id="584787"/>
    <lineage>
        <taxon>Bacteria</taxon>
        <taxon>Pseudomonadati</taxon>
        <taxon>Pseudomonadota</taxon>
        <taxon>Gammaproteobacteria</taxon>
        <taxon>Enterobacterales</taxon>
        <taxon>Gallaecimonadaceae</taxon>
        <taxon>Gallaecimonas</taxon>
    </lineage>
</organism>